<keyword evidence="2" id="KW-1185">Reference proteome</keyword>
<dbReference type="STRING" id="995062.SAMN04489718_1870"/>
<dbReference type="NCBIfam" id="NF007146">
    <property type="entry name" value="PRK09585.2-6"/>
    <property type="match status" value="1"/>
</dbReference>
<dbReference type="GO" id="GO:0016773">
    <property type="term" value="F:phosphotransferase activity, alcohol group as acceptor"/>
    <property type="evidence" value="ECO:0007669"/>
    <property type="project" value="InterPro"/>
</dbReference>
<dbReference type="Gene3D" id="3.30.420.40">
    <property type="match status" value="2"/>
</dbReference>
<dbReference type="GO" id="GO:0009254">
    <property type="term" value="P:peptidoglycan turnover"/>
    <property type="evidence" value="ECO:0007669"/>
    <property type="project" value="InterPro"/>
</dbReference>
<dbReference type="GO" id="GO:0006040">
    <property type="term" value="P:amino sugar metabolic process"/>
    <property type="evidence" value="ECO:0007669"/>
    <property type="project" value="InterPro"/>
</dbReference>
<name>A0A1H1D3G4_9ACTN</name>
<dbReference type="SUPFAM" id="SSF53067">
    <property type="entry name" value="Actin-like ATPase domain"/>
    <property type="match status" value="1"/>
</dbReference>
<reference evidence="2" key="1">
    <citation type="submission" date="2016-10" db="EMBL/GenBank/DDBJ databases">
        <authorList>
            <person name="Varghese N."/>
            <person name="Submissions S."/>
        </authorList>
    </citation>
    <scope>NUCLEOTIDE SEQUENCE [LARGE SCALE GENOMIC DNA]</scope>
    <source>
        <strain evidence="2">DSM 45459</strain>
    </source>
</reference>
<dbReference type="InterPro" id="IPR005338">
    <property type="entry name" value="Anhydro_N_Ac-Mur_kinase"/>
</dbReference>
<proteinExistence type="predicted"/>
<dbReference type="GO" id="GO:0016301">
    <property type="term" value="F:kinase activity"/>
    <property type="evidence" value="ECO:0007669"/>
    <property type="project" value="UniProtKB-KW"/>
</dbReference>
<dbReference type="InterPro" id="IPR043129">
    <property type="entry name" value="ATPase_NBD"/>
</dbReference>
<gene>
    <name evidence="1" type="ORF">SAMN04489718_1870</name>
</gene>
<keyword evidence="1" id="KW-0808">Transferase</keyword>
<dbReference type="EMBL" id="FNKO01000002">
    <property type="protein sequence ID" value="SDQ70789.1"/>
    <property type="molecule type" value="Genomic_DNA"/>
</dbReference>
<dbReference type="PANTHER" id="PTHR30605">
    <property type="entry name" value="ANHYDRO-N-ACETYLMURAMIC ACID KINASE"/>
    <property type="match status" value="1"/>
</dbReference>
<protein>
    <submittedName>
        <fullName evidence="1">Anhydro-N-acetylmuramic acid kinase</fullName>
    </submittedName>
</protein>
<evidence type="ECO:0000313" key="2">
    <source>
        <dbReference type="Proteomes" id="UP000199301"/>
    </source>
</evidence>
<dbReference type="Pfam" id="PF03702">
    <property type="entry name" value="AnmK"/>
    <property type="match status" value="1"/>
</dbReference>
<organism evidence="1 2">
    <name type="scientific">Actinopolyspora saharensis</name>
    <dbReference type="NCBI Taxonomy" id="995062"/>
    <lineage>
        <taxon>Bacteria</taxon>
        <taxon>Bacillati</taxon>
        <taxon>Actinomycetota</taxon>
        <taxon>Actinomycetes</taxon>
        <taxon>Actinopolysporales</taxon>
        <taxon>Actinopolysporaceae</taxon>
        <taxon>Actinopolyspora</taxon>
    </lineage>
</organism>
<evidence type="ECO:0000313" key="1">
    <source>
        <dbReference type="EMBL" id="SDQ70789.1"/>
    </source>
</evidence>
<dbReference type="Proteomes" id="UP000199301">
    <property type="component" value="Unassembled WGS sequence"/>
</dbReference>
<dbReference type="PANTHER" id="PTHR30605:SF0">
    <property type="entry name" value="ANHYDRO-N-ACETYLMURAMIC ACID KINASE"/>
    <property type="match status" value="1"/>
</dbReference>
<accession>A0A1H1D3G4</accession>
<sequence length="433" mass="45301">MTYTTSMAKCRVIGLHSGTSMDALDVAAAELRLHGDEIELEPLGHDELPYPERLRAELADPSRSREAGPETWCRIDTGLGRALADAARHGIAELANGRADLVVSLGQTAHHLVDDRGRARGTLQLGQPAWIAEETGLPVVSDLRSRDIAAGGQGAPLAALFDALWLRGLHRDPPDASGTEREAPSTATTLNIGGIANITVDGPRGVLAYDTGPGNALIDAAAAMVTDERTSDVDGELAAAGRVRDDLLGALLADEYYSTPPPKSTGKERFNAEYLRTRLSVLPPIDGQDLLATVTALTARTVAQECAGHASRFVIASGGGIANPVLLDALRTELAHRDVELRTSEHHGIPSGGKEAYLTAVLGFLAVHGVAGNHPAATGAAGPRVLGSITPGHEPLRLPAPADAPVNALRVLPRENVLAEKDQEPACAPSTSR</sequence>
<dbReference type="AlphaFoldDB" id="A0A1H1D3G4"/>
<dbReference type="GO" id="GO:0005524">
    <property type="term" value="F:ATP binding"/>
    <property type="evidence" value="ECO:0007669"/>
    <property type="project" value="InterPro"/>
</dbReference>
<keyword evidence="1" id="KW-0418">Kinase</keyword>